<sequence length="383" mass="43562">MTLKEKPRLGRLFTVDCVKSSNIHTIDCFYEPLKGDLMCEIHYARTMNEMQVRLKKSEKLKRVLDSLNMTEKMIVPFSGSSQTVMGGNSVPNQSGNSSTTWQDRLFDRLRDREEVTPEAEFLIPGSPNCSHRHPLYFIGAVSMYNIYCEEDSGRFGWSRKHLSGTKKTENGLKVQGHSSIVSTIRQGHNTEDCRMLMNLPEDLVQVGKKGIISAILVGAGREAKTYHNLDRVNLVPAWDYGLILDEHDNIDILWSPFFDVGFDFDNTVEEYFERIHITLVDTIDDQRKKGRWIIFGRATIGLATPSAPTRDMRTRDGNPLSSLMLLKISNEGNQISYEFKNATSLHFLTAYKRVMIAKDNRGNIGADCNFEGLIRTDKEEAIH</sequence>
<dbReference type="EMBL" id="JAGFBR010000008">
    <property type="protein sequence ID" value="KAH0463381.1"/>
    <property type="molecule type" value="Genomic_DNA"/>
</dbReference>
<reference evidence="1 2" key="1">
    <citation type="journal article" date="2021" name="Hortic Res">
        <title>Chromosome-scale assembly of the Dendrobium chrysotoxum genome enhances the understanding of orchid evolution.</title>
        <authorList>
            <person name="Zhang Y."/>
            <person name="Zhang G.Q."/>
            <person name="Zhang D."/>
            <person name="Liu X.D."/>
            <person name="Xu X.Y."/>
            <person name="Sun W.H."/>
            <person name="Yu X."/>
            <person name="Zhu X."/>
            <person name="Wang Z.W."/>
            <person name="Zhao X."/>
            <person name="Zhong W.Y."/>
            <person name="Chen H."/>
            <person name="Yin W.L."/>
            <person name="Huang T."/>
            <person name="Niu S.C."/>
            <person name="Liu Z.J."/>
        </authorList>
    </citation>
    <scope>NUCLEOTIDE SEQUENCE [LARGE SCALE GENOMIC DNA]</scope>
    <source>
        <strain evidence="1">Lindl</strain>
    </source>
</reference>
<protein>
    <submittedName>
        <fullName evidence="1">Uncharacterized protein</fullName>
    </submittedName>
</protein>
<keyword evidence="2" id="KW-1185">Reference proteome</keyword>
<evidence type="ECO:0000313" key="1">
    <source>
        <dbReference type="EMBL" id="KAH0463381.1"/>
    </source>
</evidence>
<accession>A0AAV7H2P9</accession>
<comment type="caution">
    <text evidence="1">The sequence shown here is derived from an EMBL/GenBank/DDBJ whole genome shotgun (WGS) entry which is preliminary data.</text>
</comment>
<dbReference type="Proteomes" id="UP000775213">
    <property type="component" value="Unassembled WGS sequence"/>
</dbReference>
<organism evidence="1 2">
    <name type="scientific">Dendrobium chrysotoxum</name>
    <name type="common">Orchid</name>
    <dbReference type="NCBI Taxonomy" id="161865"/>
    <lineage>
        <taxon>Eukaryota</taxon>
        <taxon>Viridiplantae</taxon>
        <taxon>Streptophyta</taxon>
        <taxon>Embryophyta</taxon>
        <taxon>Tracheophyta</taxon>
        <taxon>Spermatophyta</taxon>
        <taxon>Magnoliopsida</taxon>
        <taxon>Liliopsida</taxon>
        <taxon>Asparagales</taxon>
        <taxon>Orchidaceae</taxon>
        <taxon>Epidendroideae</taxon>
        <taxon>Malaxideae</taxon>
        <taxon>Dendrobiinae</taxon>
        <taxon>Dendrobium</taxon>
    </lineage>
</organism>
<evidence type="ECO:0000313" key="2">
    <source>
        <dbReference type="Proteomes" id="UP000775213"/>
    </source>
</evidence>
<name>A0AAV7H2P9_DENCH</name>
<gene>
    <name evidence="1" type="ORF">IEQ34_007963</name>
</gene>
<dbReference type="AlphaFoldDB" id="A0AAV7H2P9"/>
<proteinExistence type="predicted"/>